<dbReference type="InterPro" id="IPR032718">
    <property type="entry name" value="PGBD4_Znf_C"/>
</dbReference>
<feature type="compositionally biased region" description="Low complexity" evidence="1">
    <location>
        <begin position="57"/>
        <end position="68"/>
    </location>
</feature>
<evidence type="ECO:0000313" key="4">
    <source>
        <dbReference type="EMBL" id="NOV36062.1"/>
    </source>
</evidence>
<feature type="compositionally biased region" description="Basic and acidic residues" evidence="1">
    <location>
        <begin position="69"/>
        <end position="80"/>
    </location>
</feature>
<dbReference type="AlphaFoldDB" id="A0A6M2CRA9"/>
<dbReference type="PANTHER" id="PTHR46599:SF3">
    <property type="entry name" value="PIGGYBAC TRANSPOSABLE ELEMENT-DERIVED PROTEIN 4"/>
    <property type="match status" value="1"/>
</dbReference>
<evidence type="ECO:0000259" key="3">
    <source>
        <dbReference type="Pfam" id="PF13843"/>
    </source>
</evidence>
<dbReference type="VEuPathDB" id="VectorBase:LOC119185007"/>
<sequence>MDLSNSYKPLQQDMGIEIKQEPVSPPGSDIEEEEYVTSDVYRSPHFPHLTIKKEEPTSSPEASPSRSPAFKDRDAGDHAAEAALPTPKESTSPPPPRDGPTTTQFAALHSSIRFAYATKVRTICSAASESSSDSSDADSYPTVQSHDSDVSPSEEDLLSSSCSDDEGATPQKRARREDSHWIKGDYSPSVFPFDAINSGLVDSLTLPPHTREVEYFKLFFDEKLISDIVAATNEYANKVGKPGLLQRSCPRLWQDTNVSELYCFLAVVFLMGLVQKNTIRDYWSTDTMLETPFFHSIFSVKRFCLLLRVLHFSSLTNAKDRLRSIRPTMEKIEERFAAFFVPFKNLSINESLMAWRGRHSSRQCIPSKRHRSGVKMFVLRDIQTGYILRFIVYAGATTAVTVMKKLGFTGSITVELLRAFLDKGHSLFVGDWCTSPALFEFLLGRQTNACGVVRASRKGLPEFAKLQRGKVDSYHSNAMLALKWRDRQDVHILSTMHSTELAEAIKVDKRTAEMPRCVLEYNQKMALVDKIDTQPNFSESIRKTMKWNKAVFFHLVDLSLHNAFILFRKNTASRTTFVDFKRQVVSQLIEEHHTEKSKRRRPTGDNPLRLTGRHFAQQLRPSSGQGIGTHRSCHVCANTTRGPKRRRETRYICVKCNKSLCLEPCFQEYHTLKNY</sequence>
<feature type="domain" description="PiggyBac transposable element-derived protein" evidence="3">
    <location>
        <begin position="213"/>
        <end position="564"/>
    </location>
</feature>
<feature type="region of interest" description="Disordered" evidence="1">
    <location>
        <begin position="127"/>
        <end position="179"/>
    </location>
</feature>
<protein>
    <submittedName>
        <fullName evidence="4">Putative tick transposon</fullName>
    </submittedName>
</protein>
<evidence type="ECO:0000256" key="1">
    <source>
        <dbReference type="SAM" id="MobiDB-lite"/>
    </source>
</evidence>
<dbReference type="Pfam" id="PF13843">
    <property type="entry name" value="DDE_Tnp_1_7"/>
    <property type="match status" value="1"/>
</dbReference>
<dbReference type="OrthoDB" id="6515644at2759"/>
<accession>A0A6M2CRA9</accession>
<evidence type="ECO:0000259" key="2">
    <source>
        <dbReference type="Pfam" id="PF13842"/>
    </source>
</evidence>
<feature type="compositionally biased region" description="Acidic residues" evidence="1">
    <location>
        <begin position="152"/>
        <end position="167"/>
    </location>
</feature>
<dbReference type="InterPro" id="IPR029526">
    <property type="entry name" value="PGBD"/>
</dbReference>
<reference evidence="4" key="1">
    <citation type="submission" date="2019-09" db="EMBL/GenBank/DDBJ databases">
        <title>Organ-specific transcriptomic study of the physiology of the cattle tick, Rhipicephalus microplus.</title>
        <authorList>
            <person name="Tirloni L."/>
            <person name="Braz G."/>
            <person name="Gandara A.C.P."/>
            <person name="Sabadin G.A."/>
            <person name="da Silva R.M."/>
            <person name="Guizzo M.G."/>
            <person name="Machado J.A."/>
            <person name="Costa E.P."/>
            <person name="Gomes H.F."/>
            <person name="Moraes J."/>
            <person name="Mota M.B.S."/>
            <person name="Mesquita R.D."/>
            <person name="Alvarenga P.H."/>
            <person name="Alves F."/>
            <person name="Seixas A."/>
            <person name="da Fonseca R.N."/>
            <person name="Fogaca A."/>
            <person name="Logullo C."/>
            <person name="Tanaka A."/>
            <person name="Daffre S."/>
            <person name="Termignoni C."/>
            <person name="Vaz I.S.Jr."/>
            <person name="Oliveira P.L."/>
            <person name="Ribeiro J.M."/>
        </authorList>
    </citation>
    <scope>NUCLEOTIDE SEQUENCE</scope>
    <source>
        <strain evidence="4">Porto Alegre</strain>
    </source>
</reference>
<name>A0A6M2CRA9_RHIMP</name>
<feature type="compositionally biased region" description="Low complexity" evidence="1">
    <location>
        <begin position="127"/>
        <end position="139"/>
    </location>
</feature>
<dbReference type="EMBL" id="GHWJ01003325">
    <property type="protein sequence ID" value="NOV36062.1"/>
    <property type="molecule type" value="Transcribed_RNA"/>
</dbReference>
<feature type="domain" description="PiggyBac transposable element-derived protein 4 C-terminal zinc-finger" evidence="2">
    <location>
        <begin position="628"/>
        <end position="670"/>
    </location>
</feature>
<feature type="region of interest" description="Disordered" evidence="1">
    <location>
        <begin position="1"/>
        <end position="103"/>
    </location>
</feature>
<organism evidence="4">
    <name type="scientific">Rhipicephalus microplus</name>
    <name type="common">Cattle tick</name>
    <name type="synonym">Boophilus microplus</name>
    <dbReference type="NCBI Taxonomy" id="6941"/>
    <lineage>
        <taxon>Eukaryota</taxon>
        <taxon>Metazoa</taxon>
        <taxon>Ecdysozoa</taxon>
        <taxon>Arthropoda</taxon>
        <taxon>Chelicerata</taxon>
        <taxon>Arachnida</taxon>
        <taxon>Acari</taxon>
        <taxon>Parasitiformes</taxon>
        <taxon>Ixodida</taxon>
        <taxon>Ixodoidea</taxon>
        <taxon>Ixodidae</taxon>
        <taxon>Rhipicephalinae</taxon>
        <taxon>Rhipicephalus</taxon>
        <taxon>Boophilus</taxon>
    </lineage>
</organism>
<dbReference type="PANTHER" id="PTHR46599">
    <property type="entry name" value="PIGGYBAC TRANSPOSABLE ELEMENT-DERIVED PROTEIN 4"/>
    <property type="match status" value="1"/>
</dbReference>
<proteinExistence type="predicted"/>
<dbReference type="Pfam" id="PF13842">
    <property type="entry name" value="zf-Tnp_2"/>
    <property type="match status" value="1"/>
</dbReference>